<gene>
    <name evidence="1" type="ORF">B296_00029014</name>
</gene>
<evidence type="ECO:0000313" key="1">
    <source>
        <dbReference type="EMBL" id="RRT74743.1"/>
    </source>
</evidence>
<sequence length="74" mass="8355">MGDWTRWVEVVSALHVCGGQTGTRNTHLSLLACDLCVTSDVCAKGRCMRQVWFPRCTSTHLYGHRRILPFNTGF</sequence>
<dbReference type="EMBL" id="AMZH03002685">
    <property type="protein sequence ID" value="RRT74743.1"/>
    <property type="molecule type" value="Genomic_DNA"/>
</dbReference>
<organism evidence="1 2">
    <name type="scientific">Ensete ventricosum</name>
    <name type="common">Abyssinian banana</name>
    <name type="synonym">Musa ensete</name>
    <dbReference type="NCBI Taxonomy" id="4639"/>
    <lineage>
        <taxon>Eukaryota</taxon>
        <taxon>Viridiplantae</taxon>
        <taxon>Streptophyta</taxon>
        <taxon>Embryophyta</taxon>
        <taxon>Tracheophyta</taxon>
        <taxon>Spermatophyta</taxon>
        <taxon>Magnoliopsida</taxon>
        <taxon>Liliopsida</taxon>
        <taxon>Zingiberales</taxon>
        <taxon>Musaceae</taxon>
        <taxon>Ensete</taxon>
    </lineage>
</organism>
<reference evidence="1 2" key="1">
    <citation type="journal article" date="2014" name="Agronomy (Basel)">
        <title>A Draft Genome Sequence for Ensete ventricosum, the Drought-Tolerant Tree Against Hunger.</title>
        <authorList>
            <person name="Harrison J."/>
            <person name="Moore K.A."/>
            <person name="Paszkiewicz K."/>
            <person name="Jones T."/>
            <person name="Grant M."/>
            <person name="Ambacheew D."/>
            <person name="Muzemil S."/>
            <person name="Studholme D.J."/>
        </authorList>
    </citation>
    <scope>NUCLEOTIDE SEQUENCE [LARGE SCALE GENOMIC DNA]</scope>
</reference>
<protein>
    <submittedName>
        <fullName evidence="1">Uncharacterized protein</fullName>
    </submittedName>
</protein>
<dbReference type="Proteomes" id="UP000287651">
    <property type="component" value="Unassembled WGS sequence"/>
</dbReference>
<evidence type="ECO:0000313" key="2">
    <source>
        <dbReference type="Proteomes" id="UP000287651"/>
    </source>
</evidence>
<name>A0A427AER8_ENSVE</name>
<accession>A0A427AER8</accession>
<comment type="caution">
    <text evidence="1">The sequence shown here is derived from an EMBL/GenBank/DDBJ whole genome shotgun (WGS) entry which is preliminary data.</text>
</comment>
<dbReference type="AlphaFoldDB" id="A0A427AER8"/>
<proteinExistence type="predicted"/>